<evidence type="ECO:0000313" key="2">
    <source>
        <dbReference type="EMBL" id="KAF3339789.1"/>
    </source>
</evidence>
<reference evidence="2" key="1">
    <citation type="submission" date="2020-01" db="EMBL/GenBank/DDBJ databases">
        <title>Genome sequence of Kobresia littledalei, the first chromosome-level genome in the family Cyperaceae.</title>
        <authorList>
            <person name="Qu G."/>
        </authorList>
    </citation>
    <scope>NUCLEOTIDE SEQUENCE</scope>
    <source>
        <strain evidence="2">C.B.Clarke</strain>
        <tissue evidence="2">Leaf</tissue>
    </source>
</reference>
<dbReference type="Proteomes" id="UP000623129">
    <property type="component" value="Unassembled WGS sequence"/>
</dbReference>
<dbReference type="AlphaFoldDB" id="A0A833REG1"/>
<evidence type="ECO:0000256" key="1">
    <source>
        <dbReference type="SAM" id="MobiDB-lite"/>
    </source>
</evidence>
<comment type="caution">
    <text evidence="2">The sequence shown here is derived from an EMBL/GenBank/DDBJ whole genome shotgun (WGS) entry which is preliminary data.</text>
</comment>
<dbReference type="EMBL" id="SWLB01000003">
    <property type="protein sequence ID" value="KAF3339789.1"/>
    <property type="molecule type" value="Genomic_DNA"/>
</dbReference>
<accession>A0A833REG1</accession>
<organism evidence="2 3">
    <name type="scientific">Carex littledalei</name>
    <dbReference type="NCBI Taxonomy" id="544730"/>
    <lineage>
        <taxon>Eukaryota</taxon>
        <taxon>Viridiplantae</taxon>
        <taxon>Streptophyta</taxon>
        <taxon>Embryophyta</taxon>
        <taxon>Tracheophyta</taxon>
        <taxon>Spermatophyta</taxon>
        <taxon>Magnoliopsida</taxon>
        <taxon>Liliopsida</taxon>
        <taxon>Poales</taxon>
        <taxon>Cyperaceae</taxon>
        <taxon>Cyperoideae</taxon>
        <taxon>Cariceae</taxon>
        <taxon>Carex</taxon>
        <taxon>Carex subgen. Euthyceras</taxon>
    </lineage>
</organism>
<name>A0A833REG1_9POAL</name>
<evidence type="ECO:0000313" key="3">
    <source>
        <dbReference type="Proteomes" id="UP000623129"/>
    </source>
</evidence>
<proteinExistence type="predicted"/>
<keyword evidence="3" id="KW-1185">Reference proteome</keyword>
<protein>
    <submittedName>
        <fullName evidence="2">Uncharacterized protein</fullName>
    </submittedName>
</protein>
<feature type="compositionally biased region" description="Polar residues" evidence="1">
    <location>
        <begin position="22"/>
        <end position="33"/>
    </location>
</feature>
<gene>
    <name evidence="2" type="ORF">FCM35_KLT15560</name>
</gene>
<feature type="region of interest" description="Disordered" evidence="1">
    <location>
        <begin position="15"/>
        <end position="34"/>
    </location>
</feature>
<sequence>MVLLEEIGHQSAMEVEEGEIVESSTSSEQSDATPCQDLVPLSTVCLIQNLRADEWRHIIYGILKGILKRLESCNMENLDAIFRSSEIIGTNAILEFRGDPSYWTAFCAPLAKSIHDLTAMCRPIPCDSTRQEKIIKWEAEFEKWKKLVQRDLDVRRRIIEMRLNRDRLVLELCKTTAITIDRNGGLVQQIKHQEDAIDVITNEANQVDAMRKEASAECNRLRISVMQSDSGRVQREVNAHAIYRHVCFTVKSLMEKL</sequence>